<reference evidence="1 2" key="1">
    <citation type="submission" date="2019-05" db="EMBL/GenBank/DDBJ databases">
        <title>Another draft genome of Portunus trituberculatus and its Hox gene families provides insights of decapod evolution.</title>
        <authorList>
            <person name="Jeong J.-H."/>
            <person name="Song I."/>
            <person name="Kim S."/>
            <person name="Choi T."/>
            <person name="Kim D."/>
            <person name="Ryu S."/>
            <person name="Kim W."/>
        </authorList>
    </citation>
    <scope>NUCLEOTIDE SEQUENCE [LARGE SCALE GENOMIC DNA]</scope>
    <source>
        <tissue evidence="1">Muscle</tissue>
    </source>
</reference>
<gene>
    <name evidence="1" type="ORF">E2C01_073740</name>
</gene>
<name>A0A5B7IEN7_PORTR</name>
<evidence type="ECO:0000313" key="2">
    <source>
        <dbReference type="Proteomes" id="UP000324222"/>
    </source>
</evidence>
<comment type="caution">
    <text evidence="1">The sequence shown here is derived from an EMBL/GenBank/DDBJ whole genome shotgun (WGS) entry which is preliminary data.</text>
</comment>
<dbReference type="Proteomes" id="UP000324222">
    <property type="component" value="Unassembled WGS sequence"/>
</dbReference>
<keyword evidence="2" id="KW-1185">Reference proteome</keyword>
<dbReference type="EMBL" id="VSRR010050565">
    <property type="protein sequence ID" value="MPC79224.1"/>
    <property type="molecule type" value="Genomic_DNA"/>
</dbReference>
<proteinExistence type="predicted"/>
<protein>
    <submittedName>
        <fullName evidence="1">Uncharacterized protein</fullName>
    </submittedName>
</protein>
<accession>A0A5B7IEN7</accession>
<sequence>MNTTPQTHTNIYKPFPQQNKHTYTRLTFGRREKNNKTQLTIPFLHDSLDPTCAFTPSHSQLPSPPPPLPPAGLPLHPLPLPRSLLLQRHFKTEGKGDRCFQERRKFSGCLGWWVARSRHGGERLPMFQGRDVPDGIHLRVSGGVFNLPERGPAATPRKRRGGSRCGCHVRADHDAGAIRGSLHDWSAHGALPWRGWHCNSLQMVRQRERQAD</sequence>
<organism evidence="1 2">
    <name type="scientific">Portunus trituberculatus</name>
    <name type="common">Swimming crab</name>
    <name type="synonym">Neptunus trituberculatus</name>
    <dbReference type="NCBI Taxonomy" id="210409"/>
    <lineage>
        <taxon>Eukaryota</taxon>
        <taxon>Metazoa</taxon>
        <taxon>Ecdysozoa</taxon>
        <taxon>Arthropoda</taxon>
        <taxon>Crustacea</taxon>
        <taxon>Multicrustacea</taxon>
        <taxon>Malacostraca</taxon>
        <taxon>Eumalacostraca</taxon>
        <taxon>Eucarida</taxon>
        <taxon>Decapoda</taxon>
        <taxon>Pleocyemata</taxon>
        <taxon>Brachyura</taxon>
        <taxon>Eubrachyura</taxon>
        <taxon>Portunoidea</taxon>
        <taxon>Portunidae</taxon>
        <taxon>Portuninae</taxon>
        <taxon>Portunus</taxon>
    </lineage>
</organism>
<evidence type="ECO:0000313" key="1">
    <source>
        <dbReference type="EMBL" id="MPC79224.1"/>
    </source>
</evidence>
<dbReference type="AlphaFoldDB" id="A0A5B7IEN7"/>